<dbReference type="InterPro" id="IPR000812">
    <property type="entry name" value="TFIIB"/>
</dbReference>
<name>X1CI01_9ZZZZ</name>
<proteinExistence type="predicted"/>
<feature type="non-terminal residue" evidence="4">
    <location>
        <position position="1"/>
    </location>
</feature>
<dbReference type="GO" id="GO:0017025">
    <property type="term" value="F:TBP-class protein binding"/>
    <property type="evidence" value="ECO:0007669"/>
    <property type="project" value="InterPro"/>
</dbReference>
<comment type="caution">
    <text evidence="4">The sequence shown here is derived from an EMBL/GenBank/DDBJ whole genome shotgun (WGS) entry which is preliminary data.</text>
</comment>
<dbReference type="InterPro" id="IPR013150">
    <property type="entry name" value="TFIIB_cyclin"/>
</dbReference>
<evidence type="ECO:0000313" key="4">
    <source>
        <dbReference type="EMBL" id="GAH07277.1"/>
    </source>
</evidence>
<dbReference type="PRINTS" id="PR00685">
    <property type="entry name" value="TIFACTORIIB"/>
</dbReference>
<accession>X1CI01</accession>
<dbReference type="EMBL" id="BART01038747">
    <property type="protein sequence ID" value="GAH07277.1"/>
    <property type="molecule type" value="Genomic_DNA"/>
</dbReference>
<dbReference type="Gene3D" id="1.10.472.10">
    <property type="entry name" value="Cyclin-like"/>
    <property type="match status" value="1"/>
</dbReference>
<dbReference type="AlphaFoldDB" id="X1CI01"/>
<evidence type="ECO:0000256" key="1">
    <source>
        <dbReference type="ARBA" id="ARBA00023015"/>
    </source>
</evidence>
<organism evidence="4">
    <name type="scientific">marine sediment metagenome</name>
    <dbReference type="NCBI Taxonomy" id="412755"/>
    <lineage>
        <taxon>unclassified sequences</taxon>
        <taxon>metagenomes</taxon>
        <taxon>ecological metagenomes</taxon>
    </lineage>
</organism>
<reference evidence="4" key="1">
    <citation type="journal article" date="2014" name="Front. Microbiol.">
        <title>High frequency of phylogenetically diverse reductive dehalogenase-homologous genes in deep subseafloor sedimentary metagenomes.</title>
        <authorList>
            <person name="Kawai M."/>
            <person name="Futagami T."/>
            <person name="Toyoda A."/>
            <person name="Takaki Y."/>
            <person name="Nishi S."/>
            <person name="Hori S."/>
            <person name="Arai W."/>
            <person name="Tsubouchi T."/>
            <person name="Morono Y."/>
            <person name="Uchiyama I."/>
            <person name="Ito T."/>
            <person name="Fujiyama A."/>
            <person name="Inagaki F."/>
            <person name="Takami H."/>
        </authorList>
    </citation>
    <scope>NUCLEOTIDE SEQUENCE</scope>
    <source>
        <strain evidence="4">Expedition CK06-06</strain>
    </source>
</reference>
<protein>
    <recommendedName>
        <fullName evidence="3">Transcription factor TFIIB cyclin-like domain-containing protein</fullName>
    </recommendedName>
</protein>
<dbReference type="SUPFAM" id="SSF47954">
    <property type="entry name" value="Cyclin-like"/>
    <property type="match status" value="1"/>
</dbReference>
<sequence length="68" mass="7577">HNFIARNSISGKDPKGLCAGAIYLIAKLRNVKVSQKDISKVISVTEVTLRSRYKELLKNISLNFTSLD</sequence>
<keyword evidence="2" id="KW-0804">Transcription</keyword>
<dbReference type="InterPro" id="IPR036915">
    <property type="entry name" value="Cyclin-like_sf"/>
</dbReference>
<feature type="domain" description="Transcription factor TFIIB cyclin-like" evidence="3">
    <location>
        <begin position="4"/>
        <end position="58"/>
    </location>
</feature>
<dbReference type="Pfam" id="PF00382">
    <property type="entry name" value="TFIIB"/>
    <property type="match status" value="1"/>
</dbReference>
<evidence type="ECO:0000256" key="2">
    <source>
        <dbReference type="ARBA" id="ARBA00023163"/>
    </source>
</evidence>
<gene>
    <name evidence="4" type="ORF">S01H4_64083</name>
</gene>
<evidence type="ECO:0000259" key="3">
    <source>
        <dbReference type="Pfam" id="PF00382"/>
    </source>
</evidence>
<dbReference type="GO" id="GO:0070897">
    <property type="term" value="P:transcription preinitiation complex assembly"/>
    <property type="evidence" value="ECO:0007669"/>
    <property type="project" value="InterPro"/>
</dbReference>
<keyword evidence="1" id="KW-0805">Transcription regulation</keyword>